<dbReference type="Gene3D" id="4.10.1110.10">
    <property type="entry name" value="AN1-like Zinc finger"/>
    <property type="match status" value="1"/>
</dbReference>
<accession>A0A520KF35</accession>
<dbReference type="Pfam" id="PF01428">
    <property type="entry name" value="zf-AN1"/>
    <property type="match status" value="1"/>
</dbReference>
<evidence type="ECO:0000256" key="1">
    <source>
        <dbReference type="ARBA" id="ARBA00022723"/>
    </source>
</evidence>
<evidence type="ECO:0000256" key="3">
    <source>
        <dbReference type="ARBA" id="ARBA00022833"/>
    </source>
</evidence>
<name>A0A520KF35_9CREN</name>
<sequence length="41" mass="4760">MECDLCFKECNAIRCPYCGKYFCSTHIQPEVHNCEGMVLDQ</sequence>
<evidence type="ECO:0000256" key="2">
    <source>
        <dbReference type="ARBA" id="ARBA00022771"/>
    </source>
</evidence>
<comment type="caution">
    <text evidence="5">The sequence shown here is derived from an EMBL/GenBank/DDBJ whole genome shotgun (WGS) entry which is preliminary data.</text>
</comment>
<dbReference type="EMBL" id="RXIH01000032">
    <property type="protein sequence ID" value="RZN55957.1"/>
    <property type="molecule type" value="Genomic_DNA"/>
</dbReference>
<dbReference type="GO" id="GO:0008270">
    <property type="term" value="F:zinc ion binding"/>
    <property type="evidence" value="ECO:0007669"/>
    <property type="project" value="UniProtKB-KW"/>
</dbReference>
<proteinExistence type="predicted"/>
<keyword evidence="3" id="KW-0862">Zinc</keyword>
<protein>
    <recommendedName>
        <fullName evidence="4">AN1-type domain-containing protein</fullName>
    </recommendedName>
</protein>
<dbReference type="EMBL" id="QNVI01000002">
    <property type="protein sequence ID" value="TDA40500.1"/>
    <property type="molecule type" value="Genomic_DNA"/>
</dbReference>
<dbReference type="InterPro" id="IPR000058">
    <property type="entry name" value="Znf_AN1"/>
</dbReference>
<evidence type="ECO:0000313" key="8">
    <source>
        <dbReference type="Proteomes" id="UP000317265"/>
    </source>
</evidence>
<keyword evidence="1" id="KW-0479">Metal-binding</keyword>
<dbReference type="AlphaFoldDB" id="A0A520KF35"/>
<dbReference type="InterPro" id="IPR035896">
    <property type="entry name" value="AN1-like_Znf"/>
</dbReference>
<feature type="domain" description="AN1-type" evidence="4">
    <location>
        <begin position="3"/>
        <end position="39"/>
    </location>
</feature>
<evidence type="ECO:0000313" key="7">
    <source>
        <dbReference type="Proteomes" id="UP000316080"/>
    </source>
</evidence>
<reference evidence="5 7" key="2">
    <citation type="journal article" date="2019" name="Nat. Microbiol.">
        <title>Wide diversity of methane and short-chain alkane metabolisms in uncultured archaea.</title>
        <authorList>
            <person name="Borrel G."/>
            <person name="Adam P.S."/>
            <person name="McKay L.J."/>
            <person name="Chen L.X."/>
            <person name="Sierra-Garcia I.N."/>
            <person name="Sieber C.M."/>
            <person name="Letourneur Q."/>
            <person name="Ghozlane A."/>
            <person name="Andersen G.L."/>
            <person name="Li W.J."/>
            <person name="Hallam S.J."/>
            <person name="Muyzer G."/>
            <person name="de Oliveira V.M."/>
            <person name="Inskeep W.P."/>
            <person name="Banfield J.F."/>
            <person name="Gribaldo S."/>
        </authorList>
    </citation>
    <scope>NUCLEOTIDE SEQUENCE [LARGE SCALE GENOMIC DNA]</scope>
    <source>
        <strain evidence="5">Verst-YHS</strain>
    </source>
</reference>
<evidence type="ECO:0000313" key="6">
    <source>
        <dbReference type="EMBL" id="TDA40500.1"/>
    </source>
</evidence>
<dbReference type="SUPFAM" id="SSF118310">
    <property type="entry name" value="AN1-like Zinc finger"/>
    <property type="match status" value="1"/>
</dbReference>
<dbReference type="Proteomes" id="UP000317265">
    <property type="component" value="Unassembled WGS sequence"/>
</dbReference>
<evidence type="ECO:0000313" key="5">
    <source>
        <dbReference type="EMBL" id="RZN55957.1"/>
    </source>
</evidence>
<keyword evidence="2" id="KW-0863">Zinc-finger</keyword>
<reference evidence="6 8" key="1">
    <citation type="journal article" date="2019" name="Nat. Microbiol.">
        <title>Expanding anaerobic alkane metabolism in the domain of Archaea.</title>
        <authorList>
            <person name="Wang Y."/>
            <person name="Wegener G."/>
            <person name="Hou J."/>
            <person name="Wang F."/>
            <person name="Xiao X."/>
        </authorList>
    </citation>
    <scope>NUCLEOTIDE SEQUENCE [LARGE SCALE GENOMIC DNA]</scope>
    <source>
        <strain evidence="6">WYZ-LMO11</strain>
    </source>
</reference>
<organism evidence="5 7">
    <name type="scientific">Thermoproteota archaeon</name>
    <dbReference type="NCBI Taxonomy" id="2056631"/>
    <lineage>
        <taxon>Archaea</taxon>
        <taxon>Thermoproteota</taxon>
    </lineage>
</organism>
<dbReference type="SMART" id="SM00154">
    <property type="entry name" value="ZnF_AN1"/>
    <property type="match status" value="1"/>
</dbReference>
<evidence type="ECO:0000259" key="4">
    <source>
        <dbReference type="SMART" id="SM00154"/>
    </source>
</evidence>
<dbReference type="Proteomes" id="UP000316080">
    <property type="component" value="Unassembled WGS sequence"/>
</dbReference>
<gene>
    <name evidence="6" type="ORF">DSO09_00040</name>
    <name evidence="5" type="ORF">EF809_03730</name>
</gene>